<dbReference type="Proteomes" id="UP000664132">
    <property type="component" value="Unassembled WGS sequence"/>
</dbReference>
<comment type="caution">
    <text evidence="7">The sequence shown here is derived from an EMBL/GenBank/DDBJ whole genome shotgun (WGS) entry which is preliminary data.</text>
</comment>
<evidence type="ECO:0000259" key="6">
    <source>
        <dbReference type="PROSITE" id="PS50850"/>
    </source>
</evidence>
<feature type="domain" description="Major facilitator superfamily (MFS) profile" evidence="6">
    <location>
        <begin position="1"/>
        <end position="445"/>
    </location>
</feature>
<organism evidence="7 8">
    <name type="scientific">Cadophora malorum</name>
    <dbReference type="NCBI Taxonomy" id="108018"/>
    <lineage>
        <taxon>Eukaryota</taxon>
        <taxon>Fungi</taxon>
        <taxon>Dikarya</taxon>
        <taxon>Ascomycota</taxon>
        <taxon>Pezizomycotina</taxon>
        <taxon>Leotiomycetes</taxon>
        <taxon>Helotiales</taxon>
        <taxon>Ploettnerulaceae</taxon>
        <taxon>Cadophora</taxon>
    </lineage>
</organism>
<evidence type="ECO:0000313" key="7">
    <source>
        <dbReference type="EMBL" id="KAG4424997.1"/>
    </source>
</evidence>
<dbReference type="PROSITE" id="PS50850">
    <property type="entry name" value="MFS"/>
    <property type="match status" value="1"/>
</dbReference>
<dbReference type="EMBL" id="JAFJYH010000014">
    <property type="protein sequence ID" value="KAG4424997.1"/>
    <property type="molecule type" value="Genomic_DNA"/>
</dbReference>
<dbReference type="InterPro" id="IPR011701">
    <property type="entry name" value="MFS"/>
</dbReference>
<feature type="transmembrane region" description="Helical" evidence="5">
    <location>
        <begin position="396"/>
        <end position="417"/>
    </location>
</feature>
<dbReference type="InterPro" id="IPR036259">
    <property type="entry name" value="MFS_trans_sf"/>
</dbReference>
<proteinExistence type="predicted"/>
<protein>
    <recommendedName>
        <fullName evidence="6">Major facilitator superfamily (MFS) profile domain-containing protein</fullName>
    </recommendedName>
</protein>
<feature type="transmembrane region" description="Helical" evidence="5">
    <location>
        <begin position="30"/>
        <end position="49"/>
    </location>
</feature>
<dbReference type="Gene3D" id="1.20.1250.20">
    <property type="entry name" value="MFS general substrate transporter like domains"/>
    <property type="match status" value="1"/>
</dbReference>
<dbReference type="GO" id="GO:0022857">
    <property type="term" value="F:transmembrane transporter activity"/>
    <property type="evidence" value="ECO:0007669"/>
    <property type="project" value="InterPro"/>
</dbReference>
<feature type="transmembrane region" description="Helical" evidence="5">
    <location>
        <begin position="358"/>
        <end position="384"/>
    </location>
</feature>
<dbReference type="GO" id="GO:0005886">
    <property type="term" value="C:plasma membrane"/>
    <property type="evidence" value="ECO:0007669"/>
    <property type="project" value="TreeGrafter"/>
</dbReference>
<dbReference type="AlphaFoldDB" id="A0A8H7WHQ8"/>
<keyword evidence="2 5" id="KW-0812">Transmembrane</keyword>
<gene>
    <name evidence="7" type="ORF">IFR04_001767</name>
</gene>
<dbReference type="PANTHER" id="PTHR23502:SF160">
    <property type="entry name" value="MAJOR FACILITATOR SUPERFAMILY (MFS) PROFILE DOMAIN-CONTAINING PROTEIN-RELATED"/>
    <property type="match status" value="1"/>
</dbReference>
<evidence type="ECO:0000256" key="1">
    <source>
        <dbReference type="ARBA" id="ARBA00004141"/>
    </source>
</evidence>
<accession>A0A8H7WHQ8</accession>
<dbReference type="Pfam" id="PF07690">
    <property type="entry name" value="MFS_1"/>
    <property type="match status" value="1"/>
</dbReference>
<keyword evidence="3 5" id="KW-1133">Transmembrane helix</keyword>
<name>A0A8H7WHQ8_9HELO</name>
<evidence type="ECO:0000313" key="8">
    <source>
        <dbReference type="Proteomes" id="UP000664132"/>
    </source>
</evidence>
<feature type="transmembrane region" description="Helical" evidence="5">
    <location>
        <begin position="56"/>
        <end position="74"/>
    </location>
</feature>
<feature type="transmembrane region" description="Helical" evidence="5">
    <location>
        <begin position="423"/>
        <end position="446"/>
    </location>
</feature>
<feature type="transmembrane region" description="Helical" evidence="5">
    <location>
        <begin position="146"/>
        <end position="166"/>
    </location>
</feature>
<evidence type="ECO:0000256" key="4">
    <source>
        <dbReference type="ARBA" id="ARBA00023136"/>
    </source>
</evidence>
<feature type="transmembrane region" description="Helical" evidence="5">
    <location>
        <begin position="116"/>
        <end position="140"/>
    </location>
</feature>
<keyword evidence="4 5" id="KW-0472">Membrane</keyword>
<dbReference type="SUPFAM" id="SSF103473">
    <property type="entry name" value="MFS general substrate transporter"/>
    <property type="match status" value="1"/>
</dbReference>
<sequence length="459" mass="50206">MGNIYTSGLSPVFGFIAHQMNVSVTEASHLATYPVLSIGVANLLAIPMAAYISKRYTILVTMLCFLAVCIWHIYITDFETFKVARIIGGLALGVVEALGPPIIGECFPKHQLGSAMAIYSMSLGAGAAIGPVIGGLVFHWTGDWPWFFKFSAIIVAINLIGSILMLPETSYEHRNDAEVSNNDLSDKIEISNVENVHNAGVSPDTSAAFQLEQVNDIYKKRSFYIEIPCRLADRNPVRLFLQPLVLLLAPAVVIASLLFGVTISYTININIIFSQYFEGPPNLWSPLSFGLLNICTLFGLVAGIPLGGALPDFLYRRSARRNGIPKLESRLPAFLPGCIISPFGTFLVGLGLKNNYHWTVLALGWLLLMTGLTSNANILLTYCVDCYPWKAIHIGVVMNTIKNSVAFALSYIALPWYQSSGPLSMFGAMAGILFALNLFTIPLYFFGPRVRESSLKYVG</sequence>
<evidence type="ECO:0000256" key="2">
    <source>
        <dbReference type="ARBA" id="ARBA00022692"/>
    </source>
</evidence>
<evidence type="ECO:0000256" key="5">
    <source>
        <dbReference type="SAM" id="Phobius"/>
    </source>
</evidence>
<feature type="transmembrane region" description="Helical" evidence="5">
    <location>
        <begin position="244"/>
        <end position="267"/>
    </location>
</feature>
<keyword evidence="8" id="KW-1185">Reference proteome</keyword>
<evidence type="ECO:0000256" key="3">
    <source>
        <dbReference type="ARBA" id="ARBA00022989"/>
    </source>
</evidence>
<feature type="transmembrane region" description="Helical" evidence="5">
    <location>
        <begin position="287"/>
        <end position="310"/>
    </location>
</feature>
<comment type="subcellular location">
    <subcellularLocation>
        <location evidence="1">Membrane</location>
        <topology evidence="1">Multi-pass membrane protein</topology>
    </subcellularLocation>
</comment>
<dbReference type="PANTHER" id="PTHR23502">
    <property type="entry name" value="MAJOR FACILITATOR SUPERFAMILY"/>
    <property type="match status" value="1"/>
</dbReference>
<dbReference type="OrthoDB" id="5215911at2759"/>
<feature type="transmembrane region" description="Helical" evidence="5">
    <location>
        <begin position="331"/>
        <end position="352"/>
    </location>
</feature>
<dbReference type="InterPro" id="IPR020846">
    <property type="entry name" value="MFS_dom"/>
</dbReference>
<reference evidence="7" key="1">
    <citation type="submission" date="2021-02" db="EMBL/GenBank/DDBJ databases">
        <title>Genome sequence Cadophora malorum strain M34.</title>
        <authorList>
            <person name="Stefanovic E."/>
            <person name="Vu D."/>
            <person name="Scully C."/>
            <person name="Dijksterhuis J."/>
            <person name="Roader J."/>
            <person name="Houbraken J."/>
        </authorList>
    </citation>
    <scope>NUCLEOTIDE SEQUENCE</scope>
    <source>
        <strain evidence="7">M34</strain>
    </source>
</reference>